<dbReference type="RefSeq" id="WP_090716480.1">
    <property type="nucleotide sequence ID" value="NZ_CBCSKY010000028.1"/>
</dbReference>
<name>A0A1G8X1N8_9BACL</name>
<dbReference type="EMBL" id="FNDX01000025">
    <property type="protein sequence ID" value="SDJ84247.1"/>
    <property type="molecule type" value="Genomic_DNA"/>
</dbReference>
<gene>
    <name evidence="1" type="ORF">SAMN05216192_12557</name>
</gene>
<organism evidence="1 2">
    <name type="scientific">Paenibacillus typhae</name>
    <dbReference type="NCBI Taxonomy" id="1174501"/>
    <lineage>
        <taxon>Bacteria</taxon>
        <taxon>Bacillati</taxon>
        <taxon>Bacillota</taxon>
        <taxon>Bacilli</taxon>
        <taxon>Bacillales</taxon>
        <taxon>Paenibacillaceae</taxon>
        <taxon>Paenibacillus</taxon>
    </lineage>
</organism>
<reference evidence="2" key="1">
    <citation type="submission" date="2016-10" db="EMBL/GenBank/DDBJ databases">
        <authorList>
            <person name="Varghese N."/>
            <person name="Submissions S."/>
        </authorList>
    </citation>
    <scope>NUCLEOTIDE SEQUENCE [LARGE SCALE GENOMIC DNA]</scope>
    <source>
        <strain evidence="2">CGMCC 1.11012</strain>
    </source>
</reference>
<proteinExistence type="predicted"/>
<evidence type="ECO:0008006" key="3">
    <source>
        <dbReference type="Google" id="ProtNLM"/>
    </source>
</evidence>
<dbReference type="PANTHER" id="PTHR39337">
    <property type="entry name" value="BLR5642 PROTEIN"/>
    <property type="match status" value="1"/>
</dbReference>
<keyword evidence="2" id="KW-1185">Reference proteome</keyword>
<dbReference type="PANTHER" id="PTHR39337:SF1">
    <property type="entry name" value="BLR5642 PROTEIN"/>
    <property type="match status" value="1"/>
</dbReference>
<dbReference type="STRING" id="1174501.SAMN05216192_12557"/>
<protein>
    <recommendedName>
        <fullName evidence="3">DUF488 domain-containing protein</fullName>
    </recommendedName>
</protein>
<dbReference type="OrthoDB" id="9789109at2"/>
<dbReference type="Proteomes" id="UP000199050">
    <property type="component" value="Unassembled WGS sequence"/>
</dbReference>
<dbReference type="Pfam" id="PF04343">
    <property type="entry name" value="DUF488"/>
    <property type="match status" value="1"/>
</dbReference>
<evidence type="ECO:0000313" key="1">
    <source>
        <dbReference type="EMBL" id="SDJ84247.1"/>
    </source>
</evidence>
<accession>A0A1G8X1N8</accession>
<evidence type="ECO:0000313" key="2">
    <source>
        <dbReference type="Proteomes" id="UP000199050"/>
    </source>
</evidence>
<dbReference type="InterPro" id="IPR007438">
    <property type="entry name" value="DUF488"/>
</dbReference>
<dbReference type="AlphaFoldDB" id="A0A1G8X1N8"/>
<sequence>MKKEICTIGFAKKSLEKFVDLMKEAGVTRLIDTRLNNTSQLSGYAKKNDLSYVMKLVGIKYKHDVILAPTEDILSAYKKKLMSWDEYEKQYIGLLEKRKVENRIDDILEEETSCFLCSEDKPHHCHRRLLAEYLQNYKKEIKITHLV</sequence>